<accession>A0A449BBP3</accession>
<dbReference type="SUPFAM" id="SSF117916">
    <property type="entry name" value="Fe-S cluster assembly (FSCA) domain-like"/>
    <property type="match status" value="1"/>
</dbReference>
<name>A0A449BBP3_HAPAX</name>
<dbReference type="PANTHER" id="PTHR11178">
    <property type="entry name" value="IRON-SULFUR CLUSTER SCAFFOLD PROTEIN NFU-RELATED"/>
    <property type="match status" value="1"/>
</dbReference>
<evidence type="ECO:0000313" key="3">
    <source>
        <dbReference type="EMBL" id="VEU79625.1"/>
    </source>
</evidence>
<gene>
    <name evidence="3" type="primary">nfuA</name>
    <name evidence="3" type="ORF">NCTC10138_00055</name>
</gene>
<dbReference type="GO" id="GO:0005506">
    <property type="term" value="F:iron ion binding"/>
    <property type="evidence" value="ECO:0007669"/>
    <property type="project" value="InterPro"/>
</dbReference>
<reference evidence="3 4" key="1">
    <citation type="submission" date="2019-01" db="EMBL/GenBank/DDBJ databases">
        <authorList>
            <consortium name="Pathogen Informatics"/>
        </authorList>
    </citation>
    <scope>NUCLEOTIDE SEQUENCE [LARGE SCALE GENOMIC DNA]</scope>
    <source>
        <strain evidence="3 4">NCTC10138</strain>
    </source>
</reference>
<feature type="domain" description="NIF system FeS cluster assembly NifU C-terminal" evidence="2">
    <location>
        <begin position="10"/>
        <end position="73"/>
    </location>
</feature>
<dbReference type="KEGG" id="aaxa:NCTC10138_00055"/>
<comment type="function">
    <text evidence="1">May be involved in the formation or repair of [Fe-S] clusters present in iron-sulfur proteins.</text>
</comment>
<dbReference type="Gene3D" id="3.30.300.130">
    <property type="entry name" value="Fe-S cluster assembly (FSCA)"/>
    <property type="match status" value="1"/>
</dbReference>
<proteinExistence type="predicted"/>
<keyword evidence="4" id="KW-1185">Reference proteome</keyword>
<dbReference type="InterPro" id="IPR001075">
    <property type="entry name" value="NIF_FeS_clus_asmbl_NifU_C"/>
</dbReference>
<dbReference type="GO" id="GO:0051536">
    <property type="term" value="F:iron-sulfur cluster binding"/>
    <property type="evidence" value="ECO:0007669"/>
    <property type="project" value="InterPro"/>
</dbReference>
<dbReference type="STRING" id="1278311.GCA_000428705_01008"/>
<sequence length="75" mass="8221">MNETEEQVLSLLDKVRPYLVRDGGDIELLKIEDGVVYVKMMGACDGCIAIDITLKEGIERMLLENVPGVIGVVSL</sequence>
<protein>
    <submittedName>
        <fullName evidence="3">Nitrogen fixation protein</fullName>
    </submittedName>
</protein>
<dbReference type="AlphaFoldDB" id="A0A449BBP3"/>
<dbReference type="Proteomes" id="UP000289841">
    <property type="component" value="Chromosome"/>
</dbReference>
<dbReference type="InterPro" id="IPR034904">
    <property type="entry name" value="FSCA_dom_sf"/>
</dbReference>
<evidence type="ECO:0000259" key="2">
    <source>
        <dbReference type="Pfam" id="PF01106"/>
    </source>
</evidence>
<dbReference type="GO" id="GO:0016226">
    <property type="term" value="P:iron-sulfur cluster assembly"/>
    <property type="evidence" value="ECO:0007669"/>
    <property type="project" value="InterPro"/>
</dbReference>
<dbReference type="RefSeq" id="WP_026390536.1">
    <property type="nucleotide sequence ID" value="NZ_LR215048.1"/>
</dbReference>
<dbReference type="EMBL" id="LR215048">
    <property type="protein sequence ID" value="VEU79625.1"/>
    <property type="molecule type" value="Genomic_DNA"/>
</dbReference>
<evidence type="ECO:0000313" key="4">
    <source>
        <dbReference type="Proteomes" id="UP000289841"/>
    </source>
</evidence>
<dbReference type="OrthoDB" id="9796965at2"/>
<organism evidence="3 4">
    <name type="scientific">Haploplasma axanthum</name>
    <name type="common">Acholeplasma axanthum</name>
    <dbReference type="NCBI Taxonomy" id="29552"/>
    <lineage>
        <taxon>Bacteria</taxon>
        <taxon>Bacillati</taxon>
        <taxon>Mycoplasmatota</taxon>
        <taxon>Mollicutes</taxon>
        <taxon>Acholeplasmatales</taxon>
        <taxon>Acholeplasmataceae</taxon>
        <taxon>Haploplasma</taxon>
    </lineage>
</organism>
<evidence type="ECO:0000256" key="1">
    <source>
        <dbReference type="ARBA" id="ARBA00049958"/>
    </source>
</evidence>
<dbReference type="Pfam" id="PF01106">
    <property type="entry name" value="NifU"/>
    <property type="match status" value="1"/>
</dbReference>